<dbReference type="RefSeq" id="XP_024504941.1">
    <property type="nucleotide sequence ID" value="XM_024651244.1"/>
</dbReference>
<dbReference type="eggNOG" id="KOG0902">
    <property type="taxonomic scope" value="Eukaryota"/>
</dbReference>
<dbReference type="PROSITE" id="PS00915">
    <property type="entry name" value="PI3_4_KINASE_1"/>
    <property type="match status" value="1"/>
</dbReference>
<evidence type="ECO:0000259" key="6">
    <source>
        <dbReference type="PROSITE" id="PS50290"/>
    </source>
</evidence>
<dbReference type="GO" id="GO:0004430">
    <property type="term" value="F:1-phosphatidylinositol 4-kinase activity"/>
    <property type="evidence" value="ECO:0007669"/>
    <property type="project" value="UniProtKB-EC"/>
</dbReference>
<dbReference type="CTD" id="36378105"/>
<dbReference type="InterPro" id="IPR000403">
    <property type="entry name" value="PI3/4_kinase_cat_dom"/>
</dbReference>
<dbReference type="OMA" id="MSQRDEN"/>
<dbReference type="InterPro" id="IPR015433">
    <property type="entry name" value="PI3/4_kinase"/>
</dbReference>
<name>A0A090L7J4_STRRB</name>
<feature type="region of interest" description="Disordered" evidence="5">
    <location>
        <begin position="1450"/>
        <end position="1472"/>
    </location>
</feature>
<dbReference type="WormBase" id="SRAE_2000041700">
    <property type="protein sequence ID" value="SRP04846"/>
    <property type="gene ID" value="WBGene00260611"/>
</dbReference>
<dbReference type="SMART" id="SM00146">
    <property type="entry name" value="PI3Kc"/>
    <property type="match status" value="1"/>
</dbReference>
<dbReference type="Pfam" id="PF00613">
    <property type="entry name" value="PI3Ka"/>
    <property type="match status" value="1"/>
</dbReference>
<dbReference type="CDD" id="cd05167">
    <property type="entry name" value="PI4Kc_III_alpha"/>
    <property type="match status" value="1"/>
</dbReference>
<dbReference type="OrthoDB" id="10264149at2759"/>
<dbReference type="PROSITE" id="PS50290">
    <property type="entry name" value="PI3_4_KINASE_3"/>
    <property type="match status" value="1"/>
</dbReference>
<feature type="domain" description="PI3K/PI4K catalytic" evidence="6">
    <location>
        <begin position="1842"/>
        <end position="2111"/>
    </location>
</feature>
<dbReference type="Pfam" id="PF00454">
    <property type="entry name" value="PI3_PI4_kinase"/>
    <property type="match status" value="1"/>
</dbReference>
<dbReference type="InterPro" id="IPR016024">
    <property type="entry name" value="ARM-type_fold"/>
</dbReference>
<protein>
    <recommendedName>
        <fullName evidence="2">1-phosphatidylinositol 4-kinase</fullName>
        <ecNumber evidence="2">2.7.1.67</ecNumber>
    </recommendedName>
</protein>
<reference evidence="8 9" key="1">
    <citation type="submission" date="2014-09" db="EMBL/GenBank/DDBJ databases">
        <authorList>
            <person name="Martin A.A."/>
        </authorList>
    </citation>
    <scope>NUCLEOTIDE SEQUENCE</scope>
    <source>
        <strain evidence="9">ED321</strain>
        <strain evidence="8">ED321 Heterogonic</strain>
    </source>
</reference>
<dbReference type="PANTHER" id="PTHR10048:SF15">
    <property type="entry name" value="PHOSPHATIDYLINOSITOL 4-KINASE ALPHA"/>
    <property type="match status" value="1"/>
</dbReference>
<dbReference type="GO" id="GO:0046854">
    <property type="term" value="P:phosphatidylinositol phosphate biosynthetic process"/>
    <property type="evidence" value="ECO:0007669"/>
    <property type="project" value="InterPro"/>
</dbReference>
<evidence type="ECO:0000259" key="7">
    <source>
        <dbReference type="PROSITE" id="PS51545"/>
    </source>
</evidence>
<dbReference type="InterPro" id="IPR045495">
    <property type="entry name" value="PI4K_N"/>
</dbReference>
<dbReference type="InterPro" id="IPR018936">
    <property type="entry name" value="PI3/4_kinase_CS"/>
</dbReference>
<proteinExistence type="inferred from homology"/>
<dbReference type="SUPFAM" id="SSF56112">
    <property type="entry name" value="Protein kinase-like (PK-like)"/>
    <property type="match status" value="1"/>
</dbReference>
<evidence type="ECO:0000313" key="11">
    <source>
        <dbReference type="WormBase" id="SRAE_2000041700"/>
    </source>
</evidence>
<dbReference type="InterPro" id="IPR036940">
    <property type="entry name" value="PI3/4_kinase_cat_sf"/>
</dbReference>
<dbReference type="FunFam" id="3.30.1010.10:FF:000009">
    <property type="entry name" value="Phosphatidylinositol 4-kinase, catalytic, alpha"/>
    <property type="match status" value="1"/>
</dbReference>
<evidence type="ECO:0000256" key="1">
    <source>
        <dbReference type="ARBA" id="ARBA00006209"/>
    </source>
</evidence>
<evidence type="ECO:0000256" key="5">
    <source>
        <dbReference type="SAM" id="MobiDB-lite"/>
    </source>
</evidence>
<dbReference type="PROSITE" id="PS00916">
    <property type="entry name" value="PI3_4_KINASE_2"/>
    <property type="match status" value="1"/>
</dbReference>
<dbReference type="InterPro" id="IPR001263">
    <property type="entry name" value="PI3K_accessory_dom"/>
</dbReference>
<dbReference type="SMART" id="SM00145">
    <property type="entry name" value="PI3Ka"/>
    <property type="match status" value="1"/>
</dbReference>
<dbReference type="PROSITE" id="PS51545">
    <property type="entry name" value="PIK_HELICAL"/>
    <property type="match status" value="1"/>
</dbReference>
<evidence type="ECO:0000256" key="4">
    <source>
        <dbReference type="ARBA" id="ARBA00022777"/>
    </source>
</evidence>
<feature type="domain" description="PIK helical" evidence="7">
    <location>
        <begin position="1542"/>
        <end position="1721"/>
    </location>
</feature>
<gene>
    <name evidence="8 10 11" type="ORF">SRAE_2000041700</name>
</gene>
<dbReference type="Gene3D" id="3.30.1010.10">
    <property type="entry name" value="Phosphatidylinositol 3-kinase Catalytic Subunit, Chain A, domain 4"/>
    <property type="match status" value="1"/>
</dbReference>
<dbReference type="Pfam" id="PF19274">
    <property type="entry name" value="PI4K_N"/>
    <property type="match status" value="3"/>
</dbReference>
<evidence type="ECO:0000313" key="10">
    <source>
        <dbReference type="WBParaSite" id="SRAE_2000041700.1"/>
    </source>
</evidence>
<dbReference type="STRING" id="34506.A0A090L7J4"/>
<evidence type="ECO:0000313" key="9">
    <source>
        <dbReference type="Proteomes" id="UP000035682"/>
    </source>
</evidence>
<dbReference type="EC" id="2.7.1.67" evidence="2"/>
<dbReference type="GeneID" id="36378105"/>
<dbReference type="GO" id="GO:0005886">
    <property type="term" value="C:plasma membrane"/>
    <property type="evidence" value="ECO:0007669"/>
    <property type="project" value="TreeGrafter"/>
</dbReference>
<dbReference type="EMBL" id="LN609529">
    <property type="protein sequence ID" value="CEF65741.1"/>
    <property type="molecule type" value="Genomic_DNA"/>
</dbReference>
<comment type="similarity">
    <text evidence="1">Belongs to the PI3/PI4-kinase family. Type III PI4K subfamily.</text>
</comment>
<dbReference type="FunFam" id="1.10.1070.11:FF:000005">
    <property type="entry name" value="Phosphatidylinositol 4-kinase, catalytic, alpha"/>
    <property type="match status" value="1"/>
</dbReference>
<keyword evidence="3" id="KW-0808">Transferase</keyword>
<dbReference type="InterPro" id="IPR011009">
    <property type="entry name" value="Kinase-like_dom_sf"/>
</dbReference>
<organism evidence="8">
    <name type="scientific">Strongyloides ratti</name>
    <name type="common">Parasitic roundworm</name>
    <dbReference type="NCBI Taxonomy" id="34506"/>
    <lineage>
        <taxon>Eukaryota</taxon>
        <taxon>Metazoa</taxon>
        <taxon>Ecdysozoa</taxon>
        <taxon>Nematoda</taxon>
        <taxon>Chromadorea</taxon>
        <taxon>Rhabditida</taxon>
        <taxon>Tylenchina</taxon>
        <taxon>Panagrolaimomorpha</taxon>
        <taxon>Strongyloidoidea</taxon>
        <taxon>Strongyloididae</taxon>
        <taxon>Strongyloides</taxon>
    </lineage>
</organism>
<dbReference type="Proteomes" id="UP000035682">
    <property type="component" value="Unplaced"/>
</dbReference>
<dbReference type="SUPFAM" id="SSF48371">
    <property type="entry name" value="ARM repeat"/>
    <property type="match status" value="1"/>
</dbReference>
<dbReference type="WBParaSite" id="SRAE_2000041700.1">
    <property type="protein sequence ID" value="SRAE_2000041700.1"/>
    <property type="gene ID" value="WBGene00260611"/>
</dbReference>
<keyword evidence="9" id="KW-1185">Reference proteome</keyword>
<dbReference type="Gene3D" id="1.10.1070.11">
    <property type="entry name" value="Phosphatidylinositol 3-/4-kinase, catalytic domain"/>
    <property type="match status" value="1"/>
</dbReference>
<evidence type="ECO:0000256" key="2">
    <source>
        <dbReference type="ARBA" id="ARBA00012169"/>
    </source>
</evidence>
<evidence type="ECO:0000256" key="3">
    <source>
        <dbReference type="ARBA" id="ARBA00022679"/>
    </source>
</evidence>
<dbReference type="PANTHER" id="PTHR10048">
    <property type="entry name" value="PHOSPHATIDYLINOSITOL KINASE"/>
    <property type="match status" value="1"/>
</dbReference>
<dbReference type="Gene3D" id="1.25.40.70">
    <property type="entry name" value="Phosphatidylinositol 3-kinase, accessory domain (PIK)"/>
    <property type="match status" value="1"/>
</dbReference>
<dbReference type="GO" id="GO:0005737">
    <property type="term" value="C:cytoplasm"/>
    <property type="evidence" value="ECO:0007669"/>
    <property type="project" value="TreeGrafter"/>
</dbReference>
<sequence>MTISEELNGKNVCEEEFSFNNLHCTALCCAKIDSLSLEDIQKKLLGKVCAGIENVGLNDNTRNCLIATTIFIVNSNGKLSEPLTKFLLECLEKIWEVEWNEEEKYNGGLIEKMTIYERFTFTFNTALSDIAVRLPSLKDMIISSQIKLMNDLISMITNSCDESKICDELGKVNLMKLICILLGIVRSCGRFCNKDSLPFISILHPSIFKNSIKENEIEKIKLSTDSSNWFGINVNDKNNDIPVDKKIFQRPGSSFIIVDDGSKGFETNLTLQNMEMIMEGMERLLKENILEKLDIIAGEVYKCNDFKKFHYKSVSEMLTLACTVIIQEYLKRCTKNSLENSSVPVSFIKYLNTYALNMFERGEKILKKLKEEENDGVQWSNKIKQIIIANSICLNIIAESAIDESDGDIIIETISDHMFHPHRNVTAYIPIVVSALRGLGILSETFPTISNISIVPLLQKFLLEPCLLLKQIIVDIYGLGKSVDSRDFDEFSHHKYQGLVCLRNSAIDALCCAVKSAKKVEENSEKSCMASLSVKLYLSANITKNATNYFVAETAILILGKLGIFFKDIPSVPESVLQIFLQRFANPKGKLDIVIVNCLADMWLNGATTIFEQIMKLFTQVIVESSNHVYSSDGNEKSENKYSHVSLEVDKILSKIADSVTIDESIKEILLTRYLELFVQLAIESKKSGEKVSKGTMKITTSAGNLGVLIPKIASILRKFPKFIQTPNQKLINMFREFWSYCTVLGFDVSAANLWPEDWHQAVCEISTKSPIFIASENLKTELIDNVGISTVMISATELQELRLTLCNELRQNPDAVSIINRLDFTYCIYLLSVIRMEKMRVVYSNDVEAVHLFLKYVENPAIKKDKNGMWTCIMAASHIIFEEYINIAKIKQDSNSLELKKQLVHHARFFLVQFNHHMKEVRRIADACLSKLVDAFPYLLWNGDILFTGLQLLQSLSTNLENDNECKQIFLAVEDLPWKIQLQSTLEERKEIAKDFTGRCEQILSEAMRWAPGSTHSYILDYICKTNSTNDNSLQITIEAVLKNCKNNSSDIYHSSPYSPDISEFFLSLNMRSLYLGQVNGMLEMLKLSSVNIDEEFLSKKLVLKLENDFDKACLSQNKEGIKTSIMLMTALFISLNEINISLLQTLVRAPIKSFTESTMKICVHSWNWILVAKKGIEIKFLQEMSSCWQMIIHKKIGLFQREDHFKDPLTVQYAKKRQSPDVSPHAIWISFIAERVSLAKYSNQAEMDLFEMMFMQSFSLAIGDKITKNSYSYDGSNGNCDSGSYLTNHIPLMTRNIETIGVRFNILNAVLSMIQGDTSPNRISKNVLRQRIYAAAFDYFSVGPQVPTQSIGQLKNDLKQLIVFWQAIYSDLKYIKKEATFLNNFDNVSDFGGSIKNGNTINPSVLNPVSSGVSQNFTWHNLTNNNSSWANTITIVAAHNKTIARGSVLTDSQHQQQQQQQQRRDRTTNKINEYDKAIKESSRRRHLLLLLLCNEIERLSVWIQSSQASIDLIPTEQSEQSIDIWYKTTFPDARTEQKTMRDVTKNAWEISPQMAIFLPSRFRKIQCIRSTLEELTKENPSYVSHLPEALPLLLGDGSVFENGGNDNILSHVLTWAKCSPVMALSLLNSRLYPTHSITVQYAIRVLKGYPPNVLLLYIPQIVQAIRHDTMGYVHDFIIWLAGHSQLLAHQLLWNMQANIYLDEEGELKDSVLYEPLTEITNKILSNLEGAARSFHTAEFSLFNKITRISGIIKSFPKGPERKKACLAELAKVKLDTISYLPSNPESFLLEIDYASGTPMQSAAKAPFLARFSVCQCGVDKLESICLERNRLNPYDENCDHEEEERRIRTFNAFKKTIIQDYEHSIQWKCAIFKVGDDVRQDMLALQLMQLMKNIFDVNNINVCLFPYRVVATAPGCGVIECVPNSKSRDQLGRQTDYGLYDYFRQLYGEETGEAFQKARRNFIRSMAAYSVFSFLLQIKDRHNGNIMIDDSGNIIHIDFGFMFESSPGGNLGFEPDFKLSQEMVAIMGGKMEAAPFKQFVQYCIQSYLAIRPYYESFIALVSLMLDTGLPCFRGKTIQQFRARFSPDTNEREAARYMMTVINNCYMNVRSKMYDQLQYLQNDIPY</sequence>
<keyword evidence="4 8" id="KW-0418">Kinase</keyword>
<accession>A0A090L7J4</accession>
<reference evidence="10" key="2">
    <citation type="submission" date="2020-12" db="UniProtKB">
        <authorList>
            <consortium name="WormBaseParasite"/>
        </authorList>
    </citation>
    <scope>IDENTIFICATION</scope>
</reference>
<dbReference type="InterPro" id="IPR042236">
    <property type="entry name" value="PI3K_accessory_sf"/>
</dbReference>
<evidence type="ECO:0000313" key="8">
    <source>
        <dbReference type="EMBL" id="CEF65741.1"/>
    </source>
</evidence>
<dbReference type="GO" id="GO:0048015">
    <property type="term" value="P:phosphatidylinositol-mediated signaling"/>
    <property type="evidence" value="ECO:0007669"/>
    <property type="project" value="TreeGrafter"/>
</dbReference>